<evidence type="ECO:0000313" key="2">
    <source>
        <dbReference type="EMBL" id="KXS33458.1"/>
    </source>
</evidence>
<keyword evidence="1" id="KW-0472">Membrane</keyword>
<name>A0A139BX63_9PROT</name>
<sequence>MLTQKDKTGWRNPWVIGMTGLIVTTLLVNSVLIWFALHSRSTLVDHEYSTKDRKSDTETIGGIQAQNSLAWKVTLKQPKAVMLGTPAPYEIDVADSQGAPVNGEMEVVAYRPADAEKDFSIPFKNVASGKYQGYITFPLKGYWELRIRVRRANDMFEAASDKFLVTQAQ</sequence>
<keyword evidence="1" id="KW-1133">Transmembrane helix</keyword>
<proteinExistence type="predicted"/>
<gene>
    <name evidence="2" type="ORF">AWT59_0339</name>
</gene>
<evidence type="ECO:0000256" key="1">
    <source>
        <dbReference type="SAM" id="Phobius"/>
    </source>
</evidence>
<reference evidence="2 3" key="1">
    <citation type="submission" date="2016-02" db="EMBL/GenBank/DDBJ databases">
        <authorList>
            <person name="Wen L."/>
            <person name="He K."/>
            <person name="Yang H."/>
        </authorList>
    </citation>
    <scope>NUCLEOTIDE SEQUENCE [LARGE SCALE GENOMIC DNA]</scope>
    <source>
        <strain evidence="2">ShG14-8</strain>
    </source>
</reference>
<dbReference type="InterPro" id="IPR008620">
    <property type="entry name" value="FixH"/>
</dbReference>
<feature type="transmembrane region" description="Helical" evidence="1">
    <location>
        <begin position="14"/>
        <end position="37"/>
    </location>
</feature>
<accession>A0A139BX63</accession>
<evidence type="ECO:0000313" key="3">
    <source>
        <dbReference type="Proteomes" id="UP000070578"/>
    </source>
</evidence>
<dbReference type="Proteomes" id="UP000070578">
    <property type="component" value="Unassembled WGS sequence"/>
</dbReference>
<comment type="caution">
    <text evidence="2">The sequence shown here is derived from an EMBL/GenBank/DDBJ whole genome shotgun (WGS) entry which is preliminary data.</text>
</comment>
<protein>
    <submittedName>
        <fullName evidence="2">FixH family protein</fullName>
    </submittedName>
</protein>
<dbReference type="Pfam" id="PF05751">
    <property type="entry name" value="FixH"/>
    <property type="match status" value="1"/>
</dbReference>
<keyword evidence="1" id="KW-0812">Transmembrane</keyword>
<organism evidence="2 3">
    <name type="scientific">Candidatus Gallionella acididurans</name>
    <dbReference type="NCBI Taxonomy" id="1796491"/>
    <lineage>
        <taxon>Bacteria</taxon>
        <taxon>Pseudomonadati</taxon>
        <taxon>Pseudomonadota</taxon>
        <taxon>Betaproteobacteria</taxon>
        <taxon>Nitrosomonadales</taxon>
        <taxon>Gallionellaceae</taxon>
        <taxon>Gallionella</taxon>
    </lineage>
</organism>
<dbReference type="EMBL" id="LSLI01000005">
    <property type="protein sequence ID" value="KXS33458.1"/>
    <property type="molecule type" value="Genomic_DNA"/>
</dbReference>
<reference evidence="2 3" key="2">
    <citation type="submission" date="2016-03" db="EMBL/GenBank/DDBJ databases">
        <title>New uncultured bacterium of the family Gallionellaceae from acid mine drainage: description and reconstruction of genome based on metagenomic analysis of microbial community.</title>
        <authorList>
            <person name="Kadnikov V."/>
            <person name="Ivasenko D."/>
            <person name="Beletsky A."/>
            <person name="Mardanov A."/>
            <person name="Danilova E."/>
            <person name="Pimenov N."/>
            <person name="Karnachuk O."/>
            <person name="Ravin N."/>
        </authorList>
    </citation>
    <scope>NUCLEOTIDE SEQUENCE [LARGE SCALE GENOMIC DNA]</scope>
    <source>
        <strain evidence="2">ShG14-8</strain>
    </source>
</reference>
<dbReference type="AlphaFoldDB" id="A0A139BX63"/>